<comment type="catalytic activity">
    <reaction evidence="15 16">
        <text>[GlcNAc-(1-&gt;4)-Mur2Ac(oyl-L-Ala-gamma-D-Glu-L-Lys-D-Ala-D-Ala)](n)-di-trans,octa-cis-undecaprenyl diphosphate + beta-D-GlcNAc-(1-&gt;4)-Mur2Ac(oyl-L-Ala-gamma-D-Glu-L-Lys-D-Ala-D-Ala)-di-trans,octa-cis-undecaprenyl diphosphate = [GlcNAc-(1-&gt;4)-Mur2Ac(oyl-L-Ala-gamma-D-Glu-L-Lys-D-Ala-D-Ala)](n+1)-di-trans,octa-cis-undecaprenyl diphosphate + di-trans,octa-cis-undecaprenyl diphosphate + H(+)</text>
        <dbReference type="Rhea" id="RHEA:23708"/>
        <dbReference type="Rhea" id="RHEA-COMP:9602"/>
        <dbReference type="Rhea" id="RHEA-COMP:9603"/>
        <dbReference type="ChEBI" id="CHEBI:15378"/>
        <dbReference type="ChEBI" id="CHEBI:58405"/>
        <dbReference type="ChEBI" id="CHEBI:60033"/>
        <dbReference type="ChEBI" id="CHEBI:78435"/>
        <dbReference type="EC" id="2.4.99.28"/>
    </reaction>
</comment>
<evidence type="ECO:0000256" key="5">
    <source>
        <dbReference type="ARBA" id="ARBA00022676"/>
    </source>
</evidence>
<evidence type="ECO:0000256" key="12">
    <source>
        <dbReference type="ARBA" id="ARBA00023306"/>
    </source>
</evidence>
<dbReference type="GO" id="GO:0015648">
    <property type="term" value="F:lipid-linked peptidoglycan transporter activity"/>
    <property type="evidence" value="ECO:0007669"/>
    <property type="project" value="TreeGrafter"/>
</dbReference>
<feature type="transmembrane region" description="Helical" evidence="16">
    <location>
        <begin position="180"/>
        <end position="196"/>
    </location>
</feature>
<dbReference type="GO" id="GO:0005886">
    <property type="term" value="C:plasma membrane"/>
    <property type="evidence" value="ECO:0007669"/>
    <property type="project" value="UniProtKB-SubCell"/>
</dbReference>
<keyword evidence="3 16" id="KW-1003">Cell membrane</keyword>
<organism evidence="17 18">
    <name type="scientific">Methyloversatilis universalis (strain ATCC BAA-1314 / DSM 25237 / JCM 13912 / CCUG 52030 / FAM5)</name>
    <dbReference type="NCBI Taxonomy" id="1000565"/>
    <lineage>
        <taxon>Bacteria</taxon>
        <taxon>Pseudomonadati</taxon>
        <taxon>Pseudomonadota</taxon>
        <taxon>Betaproteobacteria</taxon>
        <taxon>Nitrosomonadales</taxon>
        <taxon>Sterolibacteriaceae</taxon>
        <taxon>Methyloversatilis</taxon>
    </lineage>
</organism>
<feature type="transmembrane region" description="Helical" evidence="16">
    <location>
        <begin position="156"/>
        <end position="174"/>
    </location>
</feature>
<comment type="pathway">
    <text evidence="2 16">Cell wall biogenesis; peptidoglycan biosynthesis.</text>
</comment>
<evidence type="ECO:0000256" key="7">
    <source>
        <dbReference type="ARBA" id="ARBA00022692"/>
    </source>
</evidence>
<evidence type="ECO:0000256" key="8">
    <source>
        <dbReference type="ARBA" id="ARBA00022960"/>
    </source>
</evidence>
<keyword evidence="4 16" id="KW-0132">Cell division</keyword>
<name>F5R761_METUF</name>
<keyword evidence="18" id="KW-1185">Reference proteome</keyword>
<evidence type="ECO:0000256" key="4">
    <source>
        <dbReference type="ARBA" id="ARBA00022618"/>
    </source>
</evidence>
<keyword evidence="10 16" id="KW-1133">Transmembrane helix</keyword>
<dbReference type="GO" id="GO:0009252">
    <property type="term" value="P:peptidoglycan biosynthetic process"/>
    <property type="evidence" value="ECO:0007669"/>
    <property type="project" value="UniProtKB-UniRule"/>
</dbReference>
<feature type="transmembrane region" description="Helical" evidence="16">
    <location>
        <begin position="60"/>
        <end position="80"/>
    </location>
</feature>
<dbReference type="PANTHER" id="PTHR30474">
    <property type="entry name" value="CELL CYCLE PROTEIN"/>
    <property type="match status" value="1"/>
</dbReference>
<dbReference type="GO" id="GO:0008955">
    <property type="term" value="F:peptidoglycan glycosyltransferase activity"/>
    <property type="evidence" value="ECO:0007669"/>
    <property type="project" value="UniProtKB-UniRule"/>
</dbReference>
<dbReference type="GO" id="GO:0071555">
    <property type="term" value="P:cell wall organization"/>
    <property type="evidence" value="ECO:0007669"/>
    <property type="project" value="UniProtKB-KW"/>
</dbReference>
<keyword evidence="6 16" id="KW-0808">Transferase</keyword>
<dbReference type="RefSeq" id="WP_008057829.1">
    <property type="nucleotide sequence ID" value="NZ_AFHG01000028.1"/>
</dbReference>
<dbReference type="Pfam" id="PF01098">
    <property type="entry name" value="FTSW_RODA_SPOVE"/>
    <property type="match status" value="1"/>
</dbReference>
<feature type="transmembrane region" description="Helical" evidence="16">
    <location>
        <begin position="24"/>
        <end position="48"/>
    </location>
</feature>
<evidence type="ECO:0000256" key="1">
    <source>
        <dbReference type="ARBA" id="ARBA00004651"/>
    </source>
</evidence>
<dbReference type="AlphaFoldDB" id="F5R761"/>
<keyword evidence="9 16" id="KW-0573">Peptidoglycan synthesis</keyword>
<dbReference type="GO" id="GO:0043093">
    <property type="term" value="P:FtsZ-dependent cytokinesis"/>
    <property type="evidence" value="ECO:0007669"/>
    <property type="project" value="UniProtKB-UniRule"/>
</dbReference>
<accession>F5R761</accession>
<dbReference type="eggNOG" id="COG0772">
    <property type="taxonomic scope" value="Bacteria"/>
</dbReference>
<comment type="subcellular location">
    <subcellularLocation>
        <location evidence="16">Cell inner membrane</location>
        <topology evidence="16">Multi-pass membrane protein</topology>
    </subcellularLocation>
    <subcellularLocation>
        <location evidence="1">Cell membrane</location>
        <topology evidence="1">Multi-pass membrane protein</topology>
    </subcellularLocation>
    <text evidence="16">Localizes to the division septum.</text>
</comment>
<feature type="transmembrane region" description="Helical" evidence="16">
    <location>
        <begin position="92"/>
        <end position="114"/>
    </location>
</feature>
<keyword evidence="11 16" id="KW-0472">Membrane</keyword>
<evidence type="ECO:0000313" key="18">
    <source>
        <dbReference type="Proteomes" id="UP000005019"/>
    </source>
</evidence>
<evidence type="ECO:0000256" key="13">
    <source>
        <dbReference type="ARBA" id="ARBA00023316"/>
    </source>
</evidence>
<keyword evidence="5 16" id="KW-0328">Glycosyltransferase</keyword>
<keyword evidence="7 16" id="KW-0812">Transmembrane</keyword>
<evidence type="ECO:0000256" key="3">
    <source>
        <dbReference type="ARBA" id="ARBA00022475"/>
    </source>
</evidence>
<evidence type="ECO:0000256" key="15">
    <source>
        <dbReference type="ARBA" id="ARBA00049902"/>
    </source>
</evidence>
<dbReference type="GO" id="GO:0008360">
    <property type="term" value="P:regulation of cell shape"/>
    <property type="evidence" value="ECO:0007669"/>
    <property type="project" value="UniProtKB-KW"/>
</dbReference>
<dbReference type="EC" id="2.4.99.28" evidence="16"/>
<dbReference type="HAMAP" id="MF_00913">
    <property type="entry name" value="PGT_FtsW_proteobact"/>
    <property type="match status" value="1"/>
</dbReference>
<keyword evidence="16" id="KW-0997">Cell inner membrane</keyword>
<dbReference type="EMBL" id="AFHG01000028">
    <property type="protein sequence ID" value="EGK73512.1"/>
    <property type="molecule type" value="Genomic_DNA"/>
</dbReference>
<protein>
    <recommendedName>
        <fullName evidence="16">Probable peptidoglycan glycosyltransferase FtsW</fullName>
        <shortName evidence="16">PGT</shortName>
        <ecNumber evidence="16">2.4.99.28</ecNumber>
    </recommendedName>
    <alternativeName>
        <fullName evidence="16">Cell division protein FtsW</fullName>
    </alternativeName>
    <alternativeName>
        <fullName evidence="16">Cell wall polymerase</fullName>
    </alternativeName>
    <alternativeName>
        <fullName evidence="16">Peptidoglycan polymerase</fullName>
        <shortName evidence="16">PG polymerase</shortName>
    </alternativeName>
</protein>
<evidence type="ECO:0000256" key="11">
    <source>
        <dbReference type="ARBA" id="ARBA00023136"/>
    </source>
</evidence>
<feature type="transmembrane region" description="Helical" evidence="16">
    <location>
        <begin position="361"/>
        <end position="380"/>
    </location>
</feature>
<gene>
    <name evidence="16" type="primary">ftsW</name>
    <name evidence="17" type="ORF">METUNv1_00139</name>
</gene>
<dbReference type="InterPro" id="IPR013437">
    <property type="entry name" value="FtsW"/>
</dbReference>
<dbReference type="PANTHER" id="PTHR30474:SF2">
    <property type="entry name" value="PEPTIDOGLYCAN GLYCOSYLTRANSFERASE FTSW-RELATED"/>
    <property type="match status" value="1"/>
</dbReference>
<comment type="similarity">
    <text evidence="14 16">Belongs to the SEDS family. FtsW subfamily.</text>
</comment>
<evidence type="ECO:0000256" key="10">
    <source>
        <dbReference type="ARBA" id="ARBA00022989"/>
    </source>
</evidence>
<dbReference type="InterPro" id="IPR001182">
    <property type="entry name" value="FtsW/RodA"/>
</dbReference>
<reference evidence="17 18" key="1">
    <citation type="journal article" date="2011" name="J. Bacteriol.">
        <title>Genome sequence of Methyloversatilis universalis FAM5T, a methylotrophic representative of the order Rhodocyclales.</title>
        <authorList>
            <person name="Kittichotirat W."/>
            <person name="Good N.M."/>
            <person name="Hall R."/>
            <person name="Bringel F."/>
            <person name="Lajus A."/>
            <person name="Medigue C."/>
            <person name="Smalley N.E."/>
            <person name="Beck D."/>
            <person name="Bumgarner R."/>
            <person name="Vuilleumier S."/>
            <person name="Kalyuzhnaya M.G."/>
        </authorList>
    </citation>
    <scope>NUCLEOTIDE SEQUENCE [LARGE SCALE GENOMIC DNA]</scope>
    <source>
        <strain evidence="18">ATCC BAA-1314 / JCM 13912 / FAM5</strain>
    </source>
</reference>
<dbReference type="STRING" id="1000565.METUNv1_00139"/>
<feature type="transmembrane region" description="Helical" evidence="16">
    <location>
        <begin position="322"/>
        <end position="341"/>
    </location>
</feature>
<keyword evidence="13 16" id="KW-0961">Cell wall biogenesis/degradation</keyword>
<proteinExistence type="inferred from homology"/>
<evidence type="ECO:0000256" key="9">
    <source>
        <dbReference type="ARBA" id="ARBA00022984"/>
    </source>
</evidence>
<evidence type="ECO:0000256" key="6">
    <source>
        <dbReference type="ARBA" id="ARBA00022679"/>
    </source>
</evidence>
<dbReference type="Proteomes" id="UP000005019">
    <property type="component" value="Unassembled WGS sequence"/>
</dbReference>
<evidence type="ECO:0000256" key="14">
    <source>
        <dbReference type="ARBA" id="ARBA00038053"/>
    </source>
</evidence>
<keyword evidence="8 16" id="KW-0133">Cell shape</keyword>
<feature type="transmembrane region" description="Helical" evidence="16">
    <location>
        <begin position="203"/>
        <end position="221"/>
    </location>
</feature>
<dbReference type="OrthoDB" id="9768187at2"/>
<sequence>MSGSMRLDSPRFGDSTKTPELDPWLLWPAVALLLIGLVMVYSASIAVADSSRFTGNKQEFFLIRQAVFLAIGGVAGLMAFQVPVRTWQAWSMWLFLGGIVLLLLVLIPGIGSVVNNSRRWINLGPVNLQPSELVKLFTVLYAASYIVRRLPEMHSFRRAFVPMALVILFVGALLVAEPDYGAFVVIVLIAFGMLFLGGINGKLFFSLGVVALAGFAIIIRFNELRWGRFIAFLDPFNNDPLGKGYQLTHSLIAFGRGEWFGVGLGGSVEKLLYLPEAHTDFLLAVIGEELGLFGVATVIGLFALVVHRCFAIGRRALLLERAYAGLVAQGVGIWFGVQAFINMGVNVGILPTKGLTLPLMSYGGSGILVNCIALAIILRIDWENRR</sequence>
<evidence type="ECO:0000256" key="2">
    <source>
        <dbReference type="ARBA" id="ARBA00004752"/>
    </source>
</evidence>
<dbReference type="UniPathway" id="UPA00219"/>
<keyword evidence="12 16" id="KW-0131">Cell cycle</keyword>
<evidence type="ECO:0000256" key="16">
    <source>
        <dbReference type="HAMAP-Rule" id="MF_00913"/>
    </source>
</evidence>
<comment type="function">
    <text evidence="16">Peptidoglycan polymerase that is essential for cell division.</text>
</comment>
<comment type="caution">
    <text evidence="17">The sequence shown here is derived from an EMBL/GenBank/DDBJ whole genome shotgun (WGS) entry which is preliminary data.</text>
</comment>
<feature type="transmembrane region" description="Helical" evidence="16">
    <location>
        <begin position="290"/>
        <end position="310"/>
    </location>
</feature>
<evidence type="ECO:0000313" key="17">
    <source>
        <dbReference type="EMBL" id="EGK73512.1"/>
    </source>
</evidence>
<dbReference type="GO" id="GO:0032153">
    <property type="term" value="C:cell division site"/>
    <property type="evidence" value="ECO:0007669"/>
    <property type="project" value="UniProtKB-UniRule"/>
</dbReference>
<dbReference type="NCBIfam" id="TIGR02614">
    <property type="entry name" value="ftsW"/>
    <property type="match status" value="1"/>
</dbReference>